<feature type="domain" description="Anoctamin alpha-beta plait" evidence="8">
    <location>
        <begin position="27"/>
        <end position="129"/>
    </location>
</feature>
<reference evidence="9" key="1">
    <citation type="submission" date="2021-06" db="EMBL/GenBank/DDBJ databases">
        <title>Candida auris outbreak in lebanese hospital.</title>
        <authorList>
            <person name="Finianos M."/>
        </authorList>
    </citation>
    <scope>NUCLEOTIDE SEQUENCE</scope>
    <source>
        <strain evidence="9">CA7LBN</strain>
    </source>
</reference>
<feature type="transmembrane region" description="Helical" evidence="6">
    <location>
        <begin position="504"/>
        <end position="527"/>
    </location>
</feature>
<feature type="transmembrane region" description="Helical" evidence="6">
    <location>
        <begin position="427"/>
        <end position="456"/>
    </location>
</feature>
<dbReference type="Pfam" id="PF04547">
    <property type="entry name" value="Anoctamin"/>
    <property type="match status" value="1"/>
</dbReference>
<dbReference type="AlphaFoldDB" id="A0A8F2VY67"/>
<dbReference type="PANTHER" id="PTHR12308:SF73">
    <property type="entry name" value="ANOCTAMIN"/>
    <property type="match status" value="1"/>
</dbReference>
<feature type="compositionally biased region" description="Basic and acidic residues" evidence="5">
    <location>
        <begin position="723"/>
        <end position="757"/>
    </location>
</feature>
<dbReference type="Proteomes" id="UP000825438">
    <property type="component" value="Chromosome I"/>
</dbReference>
<feature type="compositionally biased region" description="Basic and acidic residues" evidence="5">
    <location>
        <begin position="832"/>
        <end position="851"/>
    </location>
</feature>
<sequence>MAIQDIEPDIAIGVKHANVPGKDEKSREAAKKDAANLQLLLETLEKFGFRAQVRAGADRANQLLVFVKIRSSVYQELVKKDLLRNFEFGLTDDDSGTYNKQRLIYEYLCSPKNLGGVGITPGASEWKFVESITSLDAYLTDSNVPEAAKKELWQPSFSTAKFKNLYGPGVALYFDFVRFYTVALAGLAVFGIIGFLKKKNYSIAFSFINMIWGAGVLVLWRRRTKFLANTWGVQNSLELERFRSELASESSQANESKQRVDASKRRFIKQLLFVPVALAFGGVLLTVQGLCFVLEIFISEIYDGPGKSVLTLTPTILLSTFVPVFTIVYNAITARFIDWERHDSNLTRSQSFAIKSFLLNIMTGYVPLLISAFIYLPFAHLLQPNLVYIKRAIAGRVRSDRYAYQYLTNIKSEDSFEINQQRLDSQYFYFIVTNQVIGSVLKFGLPLILTPILNFVQKLLSGSKAKVDVEEDSQEKSWLDEVRRASSLPEYSIDDSFRDIALQFGYVTIFGSIWTLAPLICIIFNILTFKLEEWRLSSGLFFKPVVARKIDTIYPWDIAFFFLAWLGSIVSPLVASFYRHGAKPPKKFGSFGFDKASVNVGSTVGLVTVLLLSEHLFFLLCFLGNKVSDLFKSDKEIENDDFQNTINLKKQQYSSREIPNIVAPDDSAWKSFTASSALLQAKNLNVHETVESEAKNRTFEEPAGVSSGVSRAPESEGSSKMTNKKDLLEKKRRELKELEDRKRKELESRAEKGDRIVETVNQEGERASAIMDDNSHVPTTGHDYEKDIDKNVLAGASGAAATGAAGAGAADASKDFNTDNIASSPSDPSAAKNREYIPLEDAKKQLKDPNLSDHTAAPVDSSAGANVAPASGDVKDTENGVPESTGTNSADNNIADADTSVQESGYEHEKGVNEPSDKSTTESTVDEHGKKSKRKRTDSFIDAFILYLM</sequence>
<dbReference type="GO" id="GO:0032541">
    <property type="term" value="C:cortical endoplasmic reticulum"/>
    <property type="evidence" value="ECO:0007669"/>
    <property type="project" value="TreeGrafter"/>
</dbReference>
<evidence type="ECO:0000256" key="2">
    <source>
        <dbReference type="ARBA" id="ARBA00022692"/>
    </source>
</evidence>
<accession>A0A8F2VY67</accession>
<feature type="compositionally biased region" description="Polar residues" evidence="5">
    <location>
        <begin position="818"/>
        <end position="827"/>
    </location>
</feature>
<dbReference type="InterPro" id="IPR049452">
    <property type="entry name" value="Anoctamin_TM"/>
</dbReference>
<dbReference type="InterPro" id="IPR049456">
    <property type="entry name" value="Anoctamin_N_fung"/>
</dbReference>
<dbReference type="InterPro" id="IPR007632">
    <property type="entry name" value="Anoctamin"/>
</dbReference>
<feature type="transmembrane region" description="Helical" evidence="6">
    <location>
        <begin position="357"/>
        <end position="378"/>
    </location>
</feature>
<dbReference type="Pfam" id="PF20877">
    <property type="entry name" value="Anoctamin_N"/>
    <property type="match status" value="1"/>
</dbReference>
<name>A0A8F2VY67_CANAR</name>
<evidence type="ECO:0000313" key="9">
    <source>
        <dbReference type="EMBL" id="QWW22084.1"/>
    </source>
</evidence>
<feature type="compositionally biased region" description="Polar residues" evidence="5">
    <location>
        <begin position="882"/>
        <end position="892"/>
    </location>
</feature>
<dbReference type="EMBL" id="CP076749">
    <property type="protein sequence ID" value="QWW22084.1"/>
    <property type="molecule type" value="Genomic_DNA"/>
</dbReference>
<feature type="transmembrane region" description="Helical" evidence="6">
    <location>
        <begin position="170"/>
        <end position="195"/>
    </location>
</feature>
<comment type="subcellular location">
    <subcellularLocation>
        <location evidence="1">Membrane</location>
        <topology evidence="1">Multi-pass membrane protein</topology>
    </subcellularLocation>
</comment>
<keyword evidence="4 6" id="KW-0472">Membrane</keyword>
<feature type="domain" description="Anoctamin transmembrane" evidence="7">
    <location>
        <begin position="163"/>
        <end position="625"/>
    </location>
</feature>
<keyword evidence="3 6" id="KW-1133">Transmembrane helix</keyword>
<feature type="compositionally biased region" description="Basic and acidic residues" evidence="5">
    <location>
        <begin position="691"/>
        <end position="700"/>
    </location>
</feature>
<keyword evidence="2 6" id="KW-0812">Transmembrane</keyword>
<evidence type="ECO:0000256" key="1">
    <source>
        <dbReference type="ARBA" id="ARBA00004141"/>
    </source>
</evidence>
<evidence type="ECO:0000256" key="3">
    <source>
        <dbReference type="ARBA" id="ARBA00022989"/>
    </source>
</evidence>
<dbReference type="GO" id="GO:0005254">
    <property type="term" value="F:chloride channel activity"/>
    <property type="evidence" value="ECO:0007669"/>
    <property type="project" value="TreeGrafter"/>
</dbReference>
<protein>
    <submittedName>
        <fullName evidence="9">Uncharacterized protein</fullName>
    </submittedName>
</protein>
<feature type="compositionally biased region" description="Low complexity" evidence="5">
    <location>
        <begin position="794"/>
        <end position="811"/>
    </location>
</feature>
<feature type="region of interest" description="Disordered" evidence="5">
    <location>
        <begin position="691"/>
        <end position="935"/>
    </location>
</feature>
<evidence type="ECO:0000256" key="4">
    <source>
        <dbReference type="ARBA" id="ARBA00023136"/>
    </source>
</evidence>
<evidence type="ECO:0000259" key="7">
    <source>
        <dbReference type="Pfam" id="PF04547"/>
    </source>
</evidence>
<dbReference type="PANTHER" id="PTHR12308">
    <property type="entry name" value="ANOCTAMIN"/>
    <property type="match status" value="1"/>
</dbReference>
<feature type="compositionally biased region" description="Basic and acidic residues" evidence="5">
    <location>
        <begin position="905"/>
        <end position="929"/>
    </location>
</feature>
<organism evidence="9">
    <name type="scientific">Candidozyma auris</name>
    <name type="common">Yeast</name>
    <name type="synonym">Candida auris</name>
    <dbReference type="NCBI Taxonomy" id="498019"/>
    <lineage>
        <taxon>Eukaryota</taxon>
        <taxon>Fungi</taxon>
        <taxon>Dikarya</taxon>
        <taxon>Ascomycota</taxon>
        <taxon>Saccharomycotina</taxon>
        <taxon>Pichiomycetes</taxon>
        <taxon>Metschnikowiaceae</taxon>
        <taxon>Candidozyma</taxon>
    </lineage>
</organism>
<feature type="transmembrane region" description="Helical" evidence="6">
    <location>
        <begin position="558"/>
        <end position="578"/>
    </location>
</feature>
<evidence type="ECO:0000256" key="6">
    <source>
        <dbReference type="SAM" id="Phobius"/>
    </source>
</evidence>
<feature type="transmembrane region" description="Helical" evidence="6">
    <location>
        <begin position="316"/>
        <end position="337"/>
    </location>
</feature>
<feature type="transmembrane region" description="Helical" evidence="6">
    <location>
        <begin position="201"/>
        <end position="220"/>
    </location>
</feature>
<feature type="transmembrane region" description="Helical" evidence="6">
    <location>
        <begin position="598"/>
        <end position="620"/>
    </location>
</feature>
<evidence type="ECO:0000259" key="8">
    <source>
        <dbReference type="Pfam" id="PF20877"/>
    </source>
</evidence>
<evidence type="ECO:0000256" key="5">
    <source>
        <dbReference type="SAM" id="MobiDB-lite"/>
    </source>
</evidence>
<gene>
    <name evidence="9" type="ORF">CA7LBN_000830</name>
</gene>
<feature type="transmembrane region" description="Helical" evidence="6">
    <location>
        <begin position="271"/>
        <end position="296"/>
    </location>
</feature>
<dbReference type="GO" id="GO:0016020">
    <property type="term" value="C:membrane"/>
    <property type="evidence" value="ECO:0007669"/>
    <property type="project" value="UniProtKB-SubCell"/>
</dbReference>
<proteinExistence type="predicted"/>